<dbReference type="AlphaFoldDB" id="A0A6I4U0M0"/>
<dbReference type="EMBL" id="WTYR01000001">
    <property type="protein sequence ID" value="MXP09326.1"/>
    <property type="molecule type" value="Genomic_DNA"/>
</dbReference>
<evidence type="ECO:0000259" key="1">
    <source>
        <dbReference type="Pfam" id="PF07007"/>
    </source>
</evidence>
<gene>
    <name evidence="2" type="ORF">GRI68_03940</name>
</gene>
<evidence type="ECO:0000313" key="2">
    <source>
        <dbReference type="EMBL" id="MXP09326.1"/>
    </source>
</evidence>
<protein>
    <submittedName>
        <fullName evidence="2">DUF1311 domain-containing protein</fullName>
    </submittedName>
</protein>
<organism evidence="2 3">
    <name type="scientific">Alteriqipengyuania halimionae</name>
    <dbReference type="NCBI Taxonomy" id="1926630"/>
    <lineage>
        <taxon>Bacteria</taxon>
        <taxon>Pseudomonadati</taxon>
        <taxon>Pseudomonadota</taxon>
        <taxon>Alphaproteobacteria</taxon>
        <taxon>Sphingomonadales</taxon>
        <taxon>Erythrobacteraceae</taxon>
        <taxon>Alteriqipengyuania</taxon>
    </lineage>
</organism>
<name>A0A6I4U0M0_9SPHN</name>
<dbReference type="Gene3D" id="1.20.1270.180">
    <property type="match status" value="1"/>
</dbReference>
<sequence length="144" mass="16137">MIVSTLLLLVAAPADCSEKSGARISSECALQESLRQLPDLDCEEPMTQTAMNVCSYRTYLRADIALNQAWSQVAERYRADDGQTDTWNAILKAQRSWLAYRDAECALQRDRFEGGSIAPLIANSCLFTLTELRTEQLQTLLDEN</sequence>
<dbReference type="Proteomes" id="UP000429229">
    <property type="component" value="Unassembled WGS sequence"/>
</dbReference>
<dbReference type="Pfam" id="PF07007">
    <property type="entry name" value="LprI"/>
    <property type="match status" value="1"/>
</dbReference>
<evidence type="ECO:0000313" key="3">
    <source>
        <dbReference type="Proteomes" id="UP000429229"/>
    </source>
</evidence>
<keyword evidence="3" id="KW-1185">Reference proteome</keyword>
<reference evidence="2 3" key="1">
    <citation type="submission" date="2019-12" db="EMBL/GenBank/DDBJ databases">
        <title>Genomic-based taxomic classification of the family Erythrobacteraceae.</title>
        <authorList>
            <person name="Xu L."/>
        </authorList>
    </citation>
    <scope>NUCLEOTIDE SEQUENCE [LARGE SCALE GENOMIC DNA]</scope>
    <source>
        <strain evidence="2 3">LMG 29519</strain>
    </source>
</reference>
<accession>A0A6I4U0M0</accession>
<proteinExistence type="predicted"/>
<comment type="caution">
    <text evidence="2">The sequence shown here is derived from an EMBL/GenBank/DDBJ whole genome shotgun (WGS) entry which is preliminary data.</text>
</comment>
<feature type="domain" description="Lysozyme inhibitor LprI-like N-terminal" evidence="1">
    <location>
        <begin position="43"/>
        <end position="137"/>
    </location>
</feature>
<dbReference type="InterPro" id="IPR009739">
    <property type="entry name" value="LprI-like_N"/>
</dbReference>
<dbReference type="OrthoDB" id="7340239at2"/>